<evidence type="ECO:0000259" key="2">
    <source>
        <dbReference type="Pfam" id="PF07228"/>
    </source>
</evidence>
<dbReference type="RefSeq" id="WP_344010213.1">
    <property type="nucleotide sequence ID" value="NZ_BAAAIZ010000009.1"/>
</dbReference>
<protein>
    <recommendedName>
        <fullName evidence="2">PPM-type phosphatase domain-containing protein</fullName>
    </recommendedName>
</protein>
<proteinExistence type="predicted"/>
<name>A0ABN1YL44_9ACTN</name>
<evidence type="ECO:0000313" key="3">
    <source>
        <dbReference type="EMBL" id="GAA1416592.1"/>
    </source>
</evidence>
<dbReference type="InterPro" id="IPR052016">
    <property type="entry name" value="Bact_Sigma-Reg"/>
</dbReference>
<dbReference type="PANTHER" id="PTHR43156:SF2">
    <property type="entry name" value="STAGE II SPORULATION PROTEIN E"/>
    <property type="match status" value="1"/>
</dbReference>
<reference evidence="3 4" key="1">
    <citation type="journal article" date="2019" name="Int. J. Syst. Evol. Microbiol.">
        <title>The Global Catalogue of Microorganisms (GCM) 10K type strain sequencing project: providing services to taxonomists for standard genome sequencing and annotation.</title>
        <authorList>
            <consortium name="The Broad Institute Genomics Platform"/>
            <consortium name="The Broad Institute Genome Sequencing Center for Infectious Disease"/>
            <person name="Wu L."/>
            <person name="Ma J."/>
        </authorList>
    </citation>
    <scope>NUCLEOTIDE SEQUENCE [LARGE SCALE GENOMIC DNA]</scope>
    <source>
        <strain evidence="3 4">JCM 11756</strain>
    </source>
</reference>
<dbReference type="InterPro" id="IPR036457">
    <property type="entry name" value="PPM-type-like_dom_sf"/>
</dbReference>
<organism evidence="3 4">
    <name type="scientific">Streptomyces thermospinosisporus</name>
    <dbReference type="NCBI Taxonomy" id="161482"/>
    <lineage>
        <taxon>Bacteria</taxon>
        <taxon>Bacillati</taxon>
        <taxon>Actinomycetota</taxon>
        <taxon>Actinomycetes</taxon>
        <taxon>Kitasatosporales</taxon>
        <taxon>Streptomycetaceae</taxon>
        <taxon>Streptomyces</taxon>
    </lineage>
</organism>
<sequence length="75" mass="8240">MVLSPGSLLVLYTDGLVESPGTDFEEALTELRHRLTELGDRPLDDLADALVRHASGTEERLDDIALLLLRALPED</sequence>
<dbReference type="PANTHER" id="PTHR43156">
    <property type="entry name" value="STAGE II SPORULATION PROTEIN E-RELATED"/>
    <property type="match status" value="1"/>
</dbReference>
<dbReference type="EMBL" id="BAAAIZ010000009">
    <property type="protein sequence ID" value="GAA1416592.1"/>
    <property type="molecule type" value="Genomic_DNA"/>
</dbReference>
<comment type="caution">
    <text evidence="3">The sequence shown here is derived from an EMBL/GenBank/DDBJ whole genome shotgun (WGS) entry which is preliminary data.</text>
</comment>
<dbReference type="Proteomes" id="UP001500973">
    <property type="component" value="Unassembled WGS sequence"/>
</dbReference>
<keyword evidence="4" id="KW-1185">Reference proteome</keyword>
<dbReference type="Pfam" id="PF07228">
    <property type="entry name" value="SpoIIE"/>
    <property type="match status" value="1"/>
</dbReference>
<dbReference type="Gene3D" id="3.60.40.10">
    <property type="entry name" value="PPM-type phosphatase domain"/>
    <property type="match status" value="1"/>
</dbReference>
<evidence type="ECO:0000256" key="1">
    <source>
        <dbReference type="ARBA" id="ARBA00022801"/>
    </source>
</evidence>
<evidence type="ECO:0000313" key="4">
    <source>
        <dbReference type="Proteomes" id="UP001500973"/>
    </source>
</evidence>
<feature type="domain" description="PPM-type phosphatase" evidence="2">
    <location>
        <begin position="3"/>
        <end position="70"/>
    </location>
</feature>
<gene>
    <name evidence="3" type="ORF">GCM10009601_09090</name>
</gene>
<accession>A0ABN1YL44</accession>
<keyword evidence="1" id="KW-0378">Hydrolase</keyword>
<dbReference type="InterPro" id="IPR001932">
    <property type="entry name" value="PPM-type_phosphatase-like_dom"/>
</dbReference>